<evidence type="ECO:0000313" key="1">
    <source>
        <dbReference type="EMBL" id="JAH02146.1"/>
    </source>
</evidence>
<organism evidence="1">
    <name type="scientific">Anguilla anguilla</name>
    <name type="common">European freshwater eel</name>
    <name type="synonym">Muraena anguilla</name>
    <dbReference type="NCBI Taxonomy" id="7936"/>
    <lineage>
        <taxon>Eukaryota</taxon>
        <taxon>Metazoa</taxon>
        <taxon>Chordata</taxon>
        <taxon>Craniata</taxon>
        <taxon>Vertebrata</taxon>
        <taxon>Euteleostomi</taxon>
        <taxon>Actinopterygii</taxon>
        <taxon>Neopterygii</taxon>
        <taxon>Teleostei</taxon>
        <taxon>Anguilliformes</taxon>
        <taxon>Anguillidae</taxon>
        <taxon>Anguilla</taxon>
    </lineage>
</organism>
<protein>
    <submittedName>
        <fullName evidence="1">Uncharacterized protein</fullName>
    </submittedName>
</protein>
<name>A0A0E9PBT4_ANGAN</name>
<reference evidence="1" key="2">
    <citation type="journal article" date="2015" name="Fish Shellfish Immunol.">
        <title>Early steps in the European eel (Anguilla anguilla)-Vibrio vulnificus interaction in the gills: Role of the RtxA13 toxin.</title>
        <authorList>
            <person name="Callol A."/>
            <person name="Pajuelo D."/>
            <person name="Ebbesson L."/>
            <person name="Teles M."/>
            <person name="MacKenzie S."/>
            <person name="Amaro C."/>
        </authorList>
    </citation>
    <scope>NUCLEOTIDE SEQUENCE</scope>
</reference>
<dbReference type="AlphaFoldDB" id="A0A0E9PBT4"/>
<proteinExistence type="predicted"/>
<sequence>MKRCAVSLCENKHTKWCAVSEPLETNEILAICLMFSLIGKPEWGQILLSRIHAEGPKPQV</sequence>
<accession>A0A0E9PBT4</accession>
<reference evidence="1" key="1">
    <citation type="submission" date="2014-11" db="EMBL/GenBank/DDBJ databases">
        <authorList>
            <person name="Amaro Gonzalez C."/>
        </authorList>
    </citation>
    <scope>NUCLEOTIDE SEQUENCE</scope>
</reference>
<dbReference type="EMBL" id="GBXM01106431">
    <property type="protein sequence ID" value="JAH02146.1"/>
    <property type="molecule type" value="Transcribed_RNA"/>
</dbReference>